<dbReference type="Pfam" id="PF09935">
    <property type="entry name" value="DUF2167"/>
    <property type="match status" value="1"/>
</dbReference>
<sequence length="311" mass="33311">MKIQTWVAAMLTTFLLGAPVAFAQSGAGGEAPAAHNAGTEETGPQVNWTRGPAHVELGRDIAQIELPEGYSFVGPEDARNILRSMGNRPSGSELGLLVPNAEDQDWFMVFSWQAVGYVKDDEKDKIDADALLENIQEATEDGNSWRKENNIPALHVTGWAEPPRYDERTNNLVWATIAESEGGGKSVNYNMRLLGRRGLVSAVLVEDPELLAKSKPFAYAAMDKFSFKPGSMYSEWQQGDKVAEYGLTALVAAGAGATAAKLGFFGFLAKLFAKGGKALVAGVVAIFAAISKVWGSIRGKSSESDSGPQQP</sequence>
<feature type="chain" id="PRO_5046290658" evidence="2">
    <location>
        <begin position="24"/>
        <end position="311"/>
    </location>
</feature>
<evidence type="ECO:0000256" key="1">
    <source>
        <dbReference type="SAM" id="Phobius"/>
    </source>
</evidence>
<proteinExistence type="predicted"/>
<keyword evidence="1" id="KW-0472">Membrane</keyword>
<evidence type="ECO:0000313" key="4">
    <source>
        <dbReference type="Proteomes" id="UP001611383"/>
    </source>
</evidence>
<evidence type="ECO:0000256" key="2">
    <source>
        <dbReference type="SAM" id="SignalP"/>
    </source>
</evidence>
<keyword evidence="1" id="KW-0812">Transmembrane</keyword>
<protein>
    <submittedName>
        <fullName evidence="3">DUF2167 domain-containing protein</fullName>
    </submittedName>
</protein>
<evidence type="ECO:0000313" key="3">
    <source>
        <dbReference type="EMBL" id="WNG45368.1"/>
    </source>
</evidence>
<dbReference type="EMBL" id="CP043494">
    <property type="protein sequence ID" value="WNG45368.1"/>
    <property type="molecule type" value="Genomic_DNA"/>
</dbReference>
<accession>A0ABY9WNR4</accession>
<keyword evidence="4" id="KW-1185">Reference proteome</keyword>
<name>A0ABY9WNR4_9BACT</name>
<feature type="signal peptide" evidence="2">
    <location>
        <begin position="1"/>
        <end position="23"/>
    </location>
</feature>
<feature type="transmembrane region" description="Helical" evidence="1">
    <location>
        <begin position="279"/>
        <end position="297"/>
    </location>
</feature>
<dbReference type="Proteomes" id="UP001611383">
    <property type="component" value="Chromosome"/>
</dbReference>
<keyword evidence="2" id="KW-0732">Signal</keyword>
<dbReference type="InterPro" id="IPR018682">
    <property type="entry name" value="DUF2167_membr"/>
</dbReference>
<keyword evidence="1" id="KW-1133">Transmembrane helix</keyword>
<dbReference type="RefSeq" id="WP_395820027.1">
    <property type="nucleotide sequence ID" value="NZ_CP043494.1"/>
</dbReference>
<feature type="transmembrane region" description="Helical" evidence="1">
    <location>
        <begin position="245"/>
        <end position="267"/>
    </location>
</feature>
<reference evidence="3 4" key="1">
    <citation type="submission" date="2019-08" db="EMBL/GenBank/DDBJ databases">
        <title>Archangium and Cystobacter genomes.</title>
        <authorList>
            <person name="Chen I.-C.K."/>
            <person name="Wielgoss S."/>
        </authorList>
    </citation>
    <scope>NUCLEOTIDE SEQUENCE [LARGE SCALE GENOMIC DNA]</scope>
    <source>
        <strain evidence="3 4">Cbm 6</strain>
    </source>
</reference>
<gene>
    <name evidence="3" type="ORF">F0U60_15605</name>
</gene>
<organism evidence="3 4">
    <name type="scientific">Archangium minus</name>
    <dbReference type="NCBI Taxonomy" id="83450"/>
    <lineage>
        <taxon>Bacteria</taxon>
        <taxon>Pseudomonadati</taxon>
        <taxon>Myxococcota</taxon>
        <taxon>Myxococcia</taxon>
        <taxon>Myxococcales</taxon>
        <taxon>Cystobacterineae</taxon>
        <taxon>Archangiaceae</taxon>
        <taxon>Archangium</taxon>
    </lineage>
</organism>